<protein>
    <submittedName>
        <fullName evidence="1">Uncharacterized protein</fullName>
    </submittedName>
</protein>
<sequence>MGSDERIVGIGIITITPGRPGSIGEGSDSTICRSCIHIEMADAVIITGDHGTRNCRASEYPGIGGNVRKLLGRGREGLNFFDGGRIFRFGGGVDHRNCQTLAVCCGQCALGIIRADDCGGLPRNFSRGCGSIRRISTVILSVYSSAGDAQAGEDKSQHHKPGKYNFHFACRI</sequence>
<accession>A0A645BBI8</accession>
<name>A0A645BBI8_9ZZZZ</name>
<reference evidence="1" key="1">
    <citation type="submission" date="2019-08" db="EMBL/GenBank/DDBJ databases">
        <authorList>
            <person name="Kucharzyk K."/>
            <person name="Murdoch R.W."/>
            <person name="Higgins S."/>
            <person name="Loffler F."/>
        </authorList>
    </citation>
    <scope>NUCLEOTIDE SEQUENCE</scope>
</reference>
<dbReference type="AlphaFoldDB" id="A0A645BBI8"/>
<evidence type="ECO:0000313" key="1">
    <source>
        <dbReference type="EMBL" id="MPM62815.1"/>
    </source>
</evidence>
<proteinExistence type="predicted"/>
<dbReference type="EMBL" id="VSSQ01019062">
    <property type="protein sequence ID" value="MPM62815.1"/>
    <property type="molecule type" value="Genomic_DNA"/>
</dbReference>
<gene>
    <name evidence="1" type="ORF">SDC9_109693</name>
</gene>
<comment type="caution">
    <text evidence="1">The sequence shown here is derived from an EMBL/GenBank/DDBJ whole genome shotgun (WGS) entry which is preliminary data.</text>
</comment>
<organism evidence="1">
    <name type="scientific">bioreactor metagenome</name>
    <dbReference type="NCBI Taxonomy" id="1076179"/>
    <lineage>
        <taxon>unclassified sequences</taxon>
        <taxon>metagenomes</taxon>
        <taxon>ecological metagenomes</taxon>
    </lineage>
</organism>